<evidence type="ECO:0000259" key="5">
    <source>
        <dbReference type="SMART" id="SM00563"/>
    </source>
</evidence>
<organism evidence="6 7">
    <name type="scientific">Thalassovita mediterranea</name>
    <dbReference type="NCBI Taxonomy" id="340021"/>
    <lineage>
        <taxon>Bacteria</taxon>
        <taxon>Pseudomonadati</taxon>
        <taxon>Pseudomonadota</taxon>
        <taxon>Alphaproteobacteria</taxon>
        <taxon>Rhodobacterales</taxon>
        <taxon>Roseobacteraceae</taxon>
        <taxon>Thalassovita</taxon>
    </lineage>
</organism>
<keyword evidence="4" id="KW-1133">Transmembrane helix</keyword>
<dbReference type="SUPFAM" id="SSF69593">
    <property type="entry name" value="Glycerol-3-phosphate (1)-acyltransferase"/>
    <property type="match status" value="1"/>
</dbReference>
<proteinExistence type="predicted"/>
<keyword evidence="4" id="KW-0472">Membrane</keyword>
<dbReference type="Pfam" id="PF01553">
    <property type="entry name" value="Acyltransferase"/>
    <property type="match status" value="1"/>
</dbReference>
<dbReference type="OrthoDB" id="5290997at2"/>
<feature type="transmembrane region" description="Helical" evidence="4">
    <location>
        <begin position="15"/>
        <end position="33"/>
    </location>
</feature>
<evidence type="ECO:0000256" key="2">
    <source>
        <dbReference type="ARBA" id="ARBA00022679"/>
    </source>
</evidence>
<keyword evidence="3 6" id="KW-0012">Acyltransferase</keyword>
<feature type="transmembrane region" description="Helical" evidence="4">
    <location>
        <begin position="40"/>
        <end position="60"/>
    </location>
</feature>
<dbReference type="EMBL" id="CYSF01000001">
    <property type="protein sequence ID" value="CUH83037.1"/>
    <property type="molecule type" value="Genomic_DNA"/>
</dbReference>
<keyword evidence="4" id="KW-0812">Transmembrane</keyword>
<name>A0A0P1GLA3_9RHOB</name>
<dbReference type="AlphaFoldDB" id="A0A0P1GLA3"/>
<protein>
    <submittedName>
        <fullName evidence="6">2-acyl-glycerophospho-ethanolamine acyltransferase</fullName>
    </submittedName>
</protein>
<dbReference type="Proteomes" id="UP000051681">
    <property type="component" value="Unassembled WGS sequence"/>
</dbReference>
<keyword evidence="2 6" id="KW-0808">Transferase</keyword>
<dbReference type="RefSeq" id="WP_058317195.1">
    <property type="nucleotide sequence ID" value="NZ_CYSF01000001.1"/>
</dbReference>
<dbReference type="PANTHER" id="PTHR10434:SF11">
    <property type="entry name" value="1-ACYL-SN-GLYCEROL-3-PHOSPHATE ACYLTRANSFERASE"/>
    <property type="match status" value="1"/>
</dbReference>
<evidence type="ECO:0000256" key="1">
    <source>
        <dbReference type="ARBA" id="ARBA00005189"/>
    </source>
</evidence>
<sequence>MAYAWRWLRSLLFNIHMYVMMVIVGIVFFPWALISRRGAFAGCTFYANWIIWTAGWMLGLKSEVRGEPPTDEVIIAAKHMSFFDVLLIFSAIPAGKFIMKREILFMPIIGQYGARIGCVPVARGKRGAAIKKMVEDVASGAQEPGQLVIYSQGTRVAPGENLPYKVGTYVLARETGQDVVPVATNIGVLWPKRGVVRKPGLAVVEFLPRLSPELEKSDFMAQLEDVVETRSNALMREAGYEV</sequence>
<dbReference type="SMART" id="SM00563">
    <property type="entry name" value="PlsC"/>
    <property type="match status" value="1"/>
</dbReference>
<accession>A0A0P1GLA3</accession>
<reference evidence="6 7" key="1">
    <citation type="submission" date="2015-09" db="EMBL/GenBank/DDBJ databases">
        <authorList>
            <consortium name="Swine Surveillance"/>
        </authorList>
    </citation>
    <scope>NUCLEOTIDE SEQUENCE [LARGE SCALE GENOMIC DNA]</scope>
    <source>
        <strain evidence="6 7">CECT 8383</strain>
    </source>
</reference>
<dbReference type="CDD" id="cd07989">
    <property type="entry name" value="LPLAT_AGPAT-like"/>
    <property type="match status" value="1"/>
</dbReference>
<dbReference type="InterPro" id="IPR002123">
    <property type="entry name" value="Plipid/glycerol_acylTrfase"/>
</dbReference>
<evidence type="ECO:0000256" key="3">
    <source>
        <dbReference type="ARBA" id="ARBA00023315"/>
    </source>
</evidence>
<evidence type="ECO:0000313" key="7">
    <source>
        <dbReference type="Proteomes" id="UP000051681"/>
    </source>
</evidence>
<gene>
    <name evidence="6" type="ORF">TM5383_00219</name>
</gene>
<dbReference type="PANTHER" id="PTHR10434">
    <property type="entry name" value="1-ACYL-SN-GLYCEROL-3-PHOSPHATE ACYLTRANSFERASE"/>
    <property type="match status" value="1"/>
</dbReference>
<evidence type="ECO:0000256" key="4">
    <source>
        <dbReference type="SAM" id="Phobius"/>
    </source>
</evidence>
<dbReference type="GO" id="GO:0006654">
    <property type="term" value="P:phosphatidic acid biosynthetic process"/>
    <property type="evidence" value="ECO:0007669"/>
    <property type="project" value="TreeGrafter"/>
</dbReference>
<keyword evidence="7" id="KW-1185">Reference proteome</keyword>
<feature type="domain" description="Phospholipid/glycerol acyltransferase" evidence="5">
    <location>
        <begin position="73"/>
        <end position="187"/>
    </location>
</feature>
<dbReference type="GO" id="GO:0003841">
    <property type="term" value="F:1-acylglycerol-3-phosphate O-acyltransferase activity"/>
    <property type="evidence" value="ECO:0007669"/>
    <property type="project" value="TreeGrafter"/>
</dbReference>
<feature type="transmembrane region" description="Helical" evidence="4">
    <location>
        <begin position="80"/>
        <end position="99"/>
    </location>
</feature>
<dbReference type="STRING" id="340021.TM5383_00219"/>
<comment type="pathway">
    <text evidence="1">Lipid metabolism.</text>
</comment>
<evidence type="ECO:0000313" key="6">
    <source>
        <dbReference type="EMBL" id="CUH83037.1"/>
    </source>
</evidence>